<reference evidence="1 2" key="1">
    <citation type="submission" date="2021-01" db="EMBL/GenBank/DDBJ databases">
        <title>WGS of actinomycetes isolated from Thailand.</title>
        <authorList>
            <person name="Thawai C."/>
        </authorList>
    </citation>
    <scope>NUCLEOTIDE SEQUENCE [LARGE SCALE GENOMIC DNA]</scope>
    <source>
        <strain evidence="1 2">CA1R205</strain>
    </source>
</reference>
<evidence type="ECO:0000313" key="1">
    <source>
        <dbReference type="EMBL" id="MBL1099933.1"/>
    </source>
</evidence>
<evidence type="ECO:0000313" key="2">
    <source>
        <dbReference type="Proteomes" id="UP000634229"/>
    </source>
</evidence>
<organism evidence="1 2">
    <name type="scientific">Streptomyces coffeae</name>
    <dbReference type="NCBI Taxonomy" id="621382"/>
    <lineage>
        <taxon>Bacteria</taxon>
        <taxon>Bacillati</taxon>
        <taxon>Actinomycetota</taxon>
        <taxon>Actinomycetes</taxon>
        <taxon>Kitasatosporales</taxon>
        <taxon>Streptomycetaceae</taxon>
        <taxon>Streptomyces</taxon>
    </lineage>
</organism>
<dbReference type="RefSeq" id="WP_201877541.1">
    <property type="nucleotide sequence ID" value="NZ_JAERRF010000016.1"/>
</dbReference>
<accession>A0ABS1NIN5</accession>
<dbReference type="EMBL" id="JAERRF010000016">
    <property type="protein sequence ID" value="MBL1099933.1"/>
    <property type="molecule type" value="Genomic_DNA"/>
</dbReference>
<protein>
    <submittedName>
        <fullName evidence="1">Uncharacterized protein</fullName>
    </submittedName>
</protein>
<dbReference type="Proteomes" id="UP000634229">
    <property type="component" value="Unassembled WGS sequence"/>
</dbReference>
<gene>
    <name evidence="1" type="ORF">JK363_25325</name>
</gene>
<name>A0ABS1NIN5_9ACTN</name>
<sequence length="230" mass="25756">MTLNILFESFTRLRERCEFTEVRTMSEDPDYELGAVVPSGHWSQITTSLEHALAATPRTEDNILVEIVRPPDSAIAPPEGPETVYLGQALGKPNMLTTTDNYPDGRRIGLHFDNWDKLSYATKHTGRRRFAVNLGPGSRYIVLGFMDAQTVCRAVHRDYEQRHPHSDDLRRFVADGQAMACLRIRLAPGEGYIVPTEFLPHDGSTEGLAVPSVAAFWLGRWPRGILPSVI</sequence>
<keyword evidence="2" id="KW-1185">Reference proteome</keyword>
<proteinExistence type="predicted"/>
<comment type="caution">
    <text evidence="1">The sequence shown here is derived from an EMBL/GenBank/DDBJ whole genome shotgun (WGS) entry which is preliminary data.</text>
</comment>